<keyword evidence="1" id="KW-0732">Signal</keyword>
<gene>
    <name evidence="2" type="ORF">AB1471_16815</name>
</gene>
<sequence length="239" mass="26999">MKKIIKLFMASLLIFTLYTPTGSHASEASNEEGFAYTDGEDPSIAVLDDGLVVSVQLEENQLTYSLGEYKGNTEYGYMHWNDSVPYGDIYNDEKPSSISIATLPNGDVIQVYELLDKIYYSLGRYEEGKINWYSSYKYFGVGEHPSLTIMDNGHLILVNEGLNTDALWYGYGTFENDEVTWHRNMITFDKGLEPSVSALDDGKIVVTHKEEVNGNLWSTIGTIDPDKKMVEFESAVRYE</sequence>
<evidence type="ECO:0008006" key="4">
    <source>
        <dbReference type="Google" id="ProtNLM"/>
    </source>
</evidence>
<keyword evidence="3" id="KW-1185">Reference proteome</keyword>
<proteinExistence type="predicted"/>
<feature type="signal peptide" evidence="1">
    <location>
        <begin position="1"/>
        <end position="25"/>
    </location>
</feature>
<dbReference type="Proteomes" id="UP001556040">
    <property type="component" value="Unassembled WGS sequence"/>
</dbReference>
<evidence type="ECO:0000313" key="2">
    <source>
        <dbReference type="EMBL" id="MEW9503427.1"/>
    </source>
</evidence>
<dbReference type="EMBL" id="JBFMIA010000055">
    <property type="protein sequence ID" value="MEW9503427.1"/>
    <property type="molecule type" value="Genomic_DNA"/>
</dbReference>
<feature type="chain" id="PRO_5046947653" description="Bulb-type lectin domain-containing protein" evidence="1">
    <location>
        <begin position="26"/>
        <end position="239"/>
    </location>
</feature>
<protein>
    <recommendedName>
        <fullName evidence="4">Bulb-type lectin domain-containing protein</fullName>
    </recommendedName>
</protein>
<organism evidence="2 3">
    <name type="scientific">Jeotgalibacillus marinus</name>
    <dbReference type="NCBI Taxonomy" id="86667"/>
    <lineage>
        <taxon>Bacteria</taxon>
        <taxon>Bacillati</taxon>
        <taxon>Bacillota</taxon>
        <taxon>Bacilli</taxon>
        <taxon>Bacillales</taxon>
        <taxon>Caryophanaceae</taxon>
        <taxon>Jeotgalibacillus</taxon>
    </lineage>
</organism>
<accession>A0ABV3Q809</accession>
<evidence type="ECO:0000313" key="3">
    <source>
        <dbReference type="Proteomes" id="UP001556040"/>
    </source>
</evidence>
<dbReference type="RefSeq" id="WP_367780910.1">
    <property type="nucleotide sequence ID" value="NZ_JBFMIA010000055.1"/>
</dbReference>
<reference evidence="2 3" key="1">
    <citation type="journal article" date="1979" name="Int. J. Syst. Evol. Microbiol.">
        <title>Bacillus globisporus subsp. marinus subsp. nov.</title>
        <authorList>
            <person name="Liu H."/>
        </authorList>
    </citation>
    <scope>NUCLEOTIDE SEQUENCE [LARGE SCALE GENOMIC DNA]</scope>
    <source>
        <strain evidence="2 3">DSM 1297</strain>
    </source>
</reference>
<evidence type="ECO:0000256" key="1">
    <source>
        <dbReference type="SAM" id="SignalP"/>
    </source>
</evidence>
<comment type="caution">
    <text evidence="2">The sequence shown here is derived from an EMBL/GenBank/DDBJ whole genome shotgun (WGS) entry which is preliminary data.</text>
</comment>
<name>A0ABV3Q809_9BACL</name>
<feature type="non-terminal residue" evidence="2">
    <location>
        <position position="239"/>
    </location>
</feature>